<protein>
    <submittedName>
        <fullName evidence="2">Uncharacterized protein</fullName>
    </submittedName>
</protein>
<sequence length="215" mass="23752">MADIICTETLVASLRDPDAFSANIDRYLYISSRPLGNEGASGVVKQGDLSADKHAVIIHFDRIEDAFAISRNGSPPPPEEFVPDGDIGGVVRHLVRANSAFGPVYVTVADTLVGSGVETIRKVIAGTNIELYCHHGPHPSARGLHPSMKVIDDEPLITWSQILLAAAAFFLLYYLYRRYWNVHTNDEKHMSHKIRNATENDDDVRSVLDSMRAVQ</sequence>
<reference evidence="2" key="1">
    <citation type="journal article" date="2020" name="Nature">
        <title>Giant virus diversity and host interactions through global metagenomics.</title>
        <authorList>
            <person name="Schulz F."/>
            <person name="Roux S."/>
            <person name="Paez-Espino D."/>
            <person name="Jungbluth S."/>
            <person name="Walsh D.A."/>
            <person name="Denef V.J."/>
            <person name="McMahon K.D."/>
            <person name="Konstantinidis K.T."/>
            <person name="Eloe-Fadrosh E.A."/>
            <person name="Kyrpides N.C."/>
            <person name="Woyke T."/>
        </authorList>
    </citation>
    <scope>NUCLEOTIDE SEQUENCE</scope>
    <source>
        <strain evidence="2">GVMAG-M-3300024510-1</strain>
    </source>
</reference>
<evidence type="ECO:0000256" key="1">
    <source>
        <dbReference type="SAM" id="Phobius"/>
    </source>
</evidence>
<keyword evidence="1" id="KW-0812">Transmembrane</keyword>
<dbReference type="EMBL" id="MN740271">
    <property type="protein sequence ID" value="QHT97009.1"/>
    <property type="molecule type" value="Genomic_DNA"/>
</dbReference>
<keyword evidence="1" id="KW-1133">Transmembrane helix</keyword>
<evidence type="ECO:0000313" key="2">
    <source>
        <dbReference type="EMBL" id="QHT97009.1"/>
    </source>
</evidence>
<accession>A0A6C0IWL1</accession>
<feature type="transmembrane region" description="Helical" evidence="1">
    <location>
        <begin position="156"/>
        <end position="176"/>
    </location>
</feature>
<proteinExistence type="predicted"/>
<name>A0A6C0IWL1_9ZZZZ</name>
<dbReference type="AlphaFoldDB" id="A0A6C0IWL1"/>
<organism evidence="2">
    <name type="scientific">viral metagenome</name>
    <dbReference type="NCBI Taxonomy" id="1070528"/>
    <lineage>
        <taxon>unclassified sequences</taxon>
        <taxon>metagenomes</taxon>
        <taxon>organismal metagenomes</taxon>
    </lineage>
</organism>
<keyword evidence="1" id="KW-0472">Membrane</keyword>